<dbReference type="Proteomes" id="UP001168821">
    <property type="component" value="Unassembled WGS sequence"/>
</dbReference>
<evidence type="ECO:0000256" key="12">
    <source>
        <dbReference type="ARBA" id="ARBA00023033"/>
    </source>
</evidence>
<keyword evidence="17" id="KW-1185">Reference proteome</keyword>
<dbReference type="SUPFAM" id="SSF48264">
    <property type="entry name" value="Cytochrome P450"/>
    <property type="match status" value="1"/>
</dbReference>
<feature type="binding site" description="axial binding residue" evidence="14">
    <location>
        <position position="446"/>
    </location>
    <ligand>
        <name>heme</name>
        <dbReference type="ChEBI" id="CHEBI:30413"/>
    </ligand>
    <ligandPart>
        <name>Fe</name>
        <dbReference type="ChEBI" id="CHEBI:18248"/>
    </ligandPart>
</feature>
<dbReference type="PROSITE" id="PS00086">
    <property type="entry name" value="CYTOCHROME_P450"/>
    <property type="match status" value="1"/>
</dbReference>
<dbReference type="InterPro" id="IPR050476">
    <property type="entry name" value="Insect_CytP450_Detox"/>
</dbReference>
<evidence type="ECO:0000256" key="10">
    <source>
        <dbReference type="ARBA" id="ARBA00023002"/>
    </source>
</evidence>
<protein>
    <recommendedName>
        <fullName evidence="18">Cytochrome P450</fullName>
    </recommendedName>
</protein>
<accession>A0AA38I3L6</accession>
<dbReference type="GO" id="GO:0016705">
    <property type="term" value="F:oxidoreductase activity, acting on paired donors, with incorporation or reduction of molecular oxygen"/>
    <property type="evidence" value="ECO:0007669"/>
    <property type="project" value="InterPro"/>
</dbReference>
<dbReference type="InterPro" id="IPR017972">
    <property type="entry name" value="Cyt_P450_CS"/>
</dbReference>
<keyword evidence="12 15" id="KW-0503">Monooxygenase</keyword>
<dbReference type="CDD" id="cd11056">
    <property type="entry name" value="CYP6-like"/>
    <property type="match status" value="1"/>
</dbReference>
<comment type="caution">
    <text evidence="16">The sequence shown here is derived from an EMBL/GenBank/DDBJ whole genome shotgun (WGS) entry which is preliminary data.</text>
</comment>
<dbReference type="GO" id="GO:0020037">
    <property type="term" value="F:heme binding"/>
    <property type="evidence" value="ECO:0007669"/>
    <property type="project" value="InterPro"/>
</dbReference>
<sequence>MIILLIIIFSALIFYLLKKNYEYWEKRGVPGPKPTWFFGNLGENFMMKKSLVEVYANVYHQYKKYPFVGIFKGVSPMLVVCEPEMIKEITVKSFQHFHDNDIEVDKKLDPVLGRNPFVLNGQEWKTVRSQLTPGFTSGKMKWIYPLLEDTSNQLVNFISNQPKATNGEGLESKDLCAKFTLNNVANCAFGLEAKAFTNESTEFQLIAKKFFESGIIQTLFFGLAQIFPILLKLIKIKLIPKEIEDRLANIVTQTLSYRKNNNVVRNDFLHILSQLKKTCKEYEFTDVDVTAHASGFFIDGYETSASVMSFVLHELAANGEAQATLREEIVGHFRDNDNKLSYEGLQGLPYLDAVIQETLRLHSPLFNLAKVCTKSYTYVPKKGDTISKPVLIEKGTPVVIPVAGIHKDPDFFEEPNEFKPERFIGDNKEKIVKYSFLPFGEGPRACLGQRFGTLQVKIGVAHVVKNFKLSVNGKTKMPLEYDPFAIITTPKGGMWIDFEKIE</sequence>
<evidence type="ECO:0000256" key="2">
    <source>
        <dbReference type="ARBA" id="ARBA00003690"/>
    </source>
</evidence>
<evidence type="ECO:0000256" key="9">
    <source>
        <dbReference type="ARBA" id="ARBA00022848"/>
    </source>
</evidence>
<evidence type="ECO:0000256" key="1">
    <source>
        <dbReference type="ARBA" id="ARBA00001971"/>
    </source>
</evidence>
<evidence type="ECO:0000256" key="11">
    <source>
        <dbReference type="ARBA" id="ARBA00023004"/>
    </source>
</evidence>
<evidence type="ECO:0000256" key="5">
    <source>
        <dbReference type="ARBA" id="ARBA00010617"/>
    </source>
</evidence>
<evidence type="ECO:0000256" key="14">
    <source>
        <dbReference type="PIRSR" id="PIRSR602403-1"/>
    </source>
</evidence>
<dbReference type="InterPro" id="IPR002403">
    <property type="entry name" value="Cyt_P450_E_grp-IV"/>
</dbReference>
<comment type="similarity">
    <text evidence="5 15">Belongs to the cytochrome P450 family.</text>
</comment>
<keyword evidence="9" id="KW-0492">Microsome</keyword>
<gene>
    <name evidence="16" type="ORF">Zmor_020450</name>
</gene>
<reference evidence="16" key="1">
    <citation type="journal article" date="2023" name="G3 (Bethesda)">
        <title>Whole genome assemblies of Zophobas morio and Tenebrio molitor.</title>
        <authorList>
            <person name="Kaur S."/>
            <person name="Stinson S.A."/>
            <person name="diCenzo G.C."/>
        </authorList>
    </citation>
    <scope>NUCLEOTIDE SEQUENCE</scope>
    <source>
        <strain evidence="16">QUZm001</strain>
    </source>
</reference>
<dbReference type="GO" id="GO:0004497">
    <property type="term" value="F:monooxygenase activity"/>
    <property type="evidence" value="ECO:0007669"/>
    <property type="project" value="UniProtKB-KW"/>
</dbReference>
<evidence type="ECO:0000256" key="15">
    <source>
        <dbReference type="RuleBase" id="RU000461"/>
    </source>
</evidence>
<dbReference type="PRINTS" id="PR00465">
    <property type="entry name" value="EP450IV"/>
</dbReference>
<dbReference type="InterPro" id="IPR001128">
    <property type="entry name" value="Cyt_P450"/>
</dbReference>
<dbReference type="PANTHER" id="PTHR24292:SF84">
    <property type="entry name" value="CYTOCHROME P450 28A5-RELATED"/>
    <property type="match status" value="1"/>
</dbReference>
<evidence type="ECO:0000256" key="3">
    <source>
        <dbReference type="ARBA" id="ARBA00004174"/>
    </source>
</evidence>
<comment type="cofactor">
    <cofactor evidence="1 14">
        <name>heme</name>
        <dbReference type="ChEBI" id="CHEBI:30413"/>
    </cofactor>
</comment>
<dbReference type="GO" id="GO:0005506">
    <property type="term" value="F:iron ion binding"/>
    <property type="evidence" value="ECO:0007669"/>
    <property type="project" value="InterPro"/>
</dbReference>
<keyword evidence="7 14" id="KW-0479">Metal-binding</keyword>
<evidence type="ECO:0000256" key="6">
    <source>
        <dbReference type="ARBA" id="ARBA00022617"/>
    </source>
</evidence>
<dbReference type="Gene3D" id="1.10.630.10">
    <property type="entry name" value="Cytochrome P450"/>
    <property type="match status" value="1"/>
</dbReference>
<keyword evidence="13" id="KW-0472">Membrane</keyword>
<dbReference type="EMBL" id="JALNTZ010000006">
    <property type="protein sequence ID" value="KAJ3648663.1"/>
    <property type="molecule type" value="Genomic_DNA"/>
</dbReference>
<evidence type="ECO:0000256" key="13">
    <source>
        <dbReference type="ARBA" id="ARBA00023136"/>
    </source>
</evidence>
<evidence type="ECO:0000313" key="16">
    <source>
        <dbReference type="EMBL" id="KAJ3648663.1"/>
    </source>
</evidence>
<evidence type="ECO:0000256" key="4">
    <source>
        <dbReference type="ARBA" id="ARBA00004406"/>
    </source>
</evidence>
<organism evidence="16 17">
    <name type="scientific">Zophobas morio</name>
    <dbReference type="NCBI Taxonomy" id="2755281"/>
    <lineage>
        <taxon>Eukaryota</taxon>
        <taxon>Metazoa</taxon>
        <taxon>Ecdysozoa</taxon>
        <taxon>Arthropoda</taxon>
        <taxon>Hexapoda</taxon>
        <taxon>Insecta</taxon>
        <taxon>Pterygota</taxon>
        <taxon>Neoptera</taxon>
        <taxon>Endopterygota</taxon>
        <taxon>Coleoptera</taxon>
        <taxon>Polyphaga</taxon>
        <taxon>Cucujiformia</taxon>
        <taxon>Tenebrionidae</taxon>
        <taxon>Zophobas</taxon>
    </lineage>
</organism>
<evidence type="ECO:0000313" key="17">
    <source>
        <dbReference type="Proteomes" id="UP001168821"/>
    </source>
</evidence>
<evidence type="ECO:0000256" key="8">
    <source>
        <dbReference type="ARBA" id="ARBA00022824"/>
    </source>
</evidence>
<evidence type="ECO:0008006" key="18">
    <source>
        <dbReference type="Google" id="ProtNLM"/>
    </source>
</evidence>
<keyword evidence="10 15" id="KW-0560">Oxidoreductase</keyword>
<comment type="function">
    <text evidence="2">May be involved in the metabolism of insect hormones and in the breakdown of synthetic insecticides.</text>
</comment>
<name>A0AA38I3L6_9CUCU</name>
<proteinExistence type="inferred from homology"/>
<comment type="subcellular location">
    <subcellularLocation>
        <location evidence="4">Endoplasmic reticulum membrane</location>
        <topology evidence="4">Peripheral membrane protein</topology>
    </subcellularLocation>
    <subcellularLocation>
        <location evidence="3">Microsome membrane</location>
        <topology evidence="3">Peripheral membrane protein</topology>
    </subcellularLocation>
</comment>
<dbReference type="PRINTS" id="PR00385">
    <property type="entry name" value="P450"/>
</dbReference>
<dbReference type="AlphaFoldDB" id="A0AA38I3L6"/>
<dbReference type="PANTHER" id="PTHR24292">
    <property type="entry name" value="CYTOCHROME P450"/>
    <property type="match status" value="1"/>
</dbReference>
<dbReference type="InterPro" id="IPR036396">
    <property type="entry name" value="Cyt_P450_sf"/>
</dbReference>
<dbReference type="Pfam" id="PF00067">
    <property type="entry name" value="p450"/>
    <property type="match status" value="1"/>
</dbReference>
<dbReference type="GO" id="GO:0005789">
    <property type="term" value="C:endoplasmic reticulum membrane"/>
    <property type="evidence" value="ECO:0007669"/>
    <property type="project" value="UniProtKB-SubCell"/>
</dbReference>
<evidence type="ECO:0000256" key="7">
    <source>
        <dbReference type="ARBA" id="ARBA00022723"/>
    </source>
</evidence>
<dbReference type="FunFam" id="1.10.630.10:FF:000042">
    <property type="entry name" value="Cytochrome P450"/>
    <property type="match status" value="1"/>
</dbReference>
<keyword evidence="6 14" id="KW-0349">Heme</keyword>
<keyword evidence="8" id="KW-0256">Endoplasmic reticulum</keyword>
<keyword evidence="11 14" id="KW-0408">Iron</keyword>